<dbReference type="KEGG" id="vg:15312139"/>
<gene>
    <name evidence="1" type="ORF">CPPG_00169</name>
</gene>
<protein>
    <submittedName>
        <fullName evidence="1">Uncharacterized protein</fullName>
    </submittedName>
</protein>
<dbReference type="GeneID" id="15312139"/>
<dbReference type="InterPro" id="IPR021503">
    <property type="entry name" value="DUF3110"/>
</dbReference>
<sequence>MFVLTEVGTGGVYACSNKDKLKTVTVFENEDDAERYAIQLEAMDHKKDLELMEVDPDIIAMNCVNYNYRFTIIKSNELIVPLNKE</sequence>
<dbReference type="Pfam" id="PF11360">
    <property type="entry name" value="DUF3110"/>
    <property type="match status" value="1"/>
</dbReference>
<dbReference type="RefSeq" id="YP_007877720.1">
    <property type="nucleotide sequence ID" value="NC_021071.1"/>
</dbReference>
<evidence type="ECO:0000313" key="2">
    <source>
        <dbReference type="Proteomes" id="UP000201235"/>
    </source>
</evidence>
<accession>M4QQW8</accession>
<organism evidence="1 2">
    <name type="scientific">Cyanophage P-RSM1</name>
    <dbReference type="NCBI Taxonomy" id="536444"/>
    <lineage>
        <taxon>Viruses</taxon>
        <taxon>Duplodnaviria</taxon>
        <taxon>Heunggongvirae</taxon>
        <taxon>Uroviricota</taxon>
        <taxon>Caudoviricetes</taxon>
        <taxon>Pantevenvirales</taxon>
        <taxon>Kyanoviridae</taxon>
        <taxon>Emcearvirus</taxon>
        <taxon>Emcearvirus gerard</taxon>
    </lineage>
</organism>
<proteinExistence type="predicted"/>
<reference evidence="1 2" key="1">
    <citation type="submission" date="2010-11" db="EMBL/GenBank/DDBJ databases">
        <title>The Genome Sequence of Cyanophage P-RSM1.</title>
        <authorList>
            <consortium name="The Broad Institute Genome Sequencing Platform"/>
            <person name="Henn M.R."/>
            <person name="Sullivan M.S."/>
            <person name="Osburne M.S."/>
            <person name="Levin J."/>
            <person name="Malboeuf C."/>
            <person name="Casali M."/>
            <person name="Russ C."/>
            <person name="Lennon N."/>
            <person name="Chapman S.B."/>
            <person name="Erlich R."/>
            <person name="Young S.K."/>
            <person name="Yandava C."/>
            <person name="Zeng Q."/>
            <person name="Alvarado L."/>
            <person name="Anderson S."/>
            <person name="Berlin A."/>
            <person name="Chen Z."/>
            <person name="Freedman E."/>
            <person name="Gellesch M."/>
            <person name="Goldberg J."/>
            <person name="Green L."/>
            <person name="Griggs A."/>
            <person name="Gujja S."/>
            <person name="Heilman E.R."/>
            <person name="Heiman D."/>
            <person name="Hollinger A."/>
            <person name="Howarth C."/>
            <person name="Larson L."/>
            <person name="Mehta T."/>
            <person name="Pearson M."/>
            <person name="Roberts A."/>
            <person name="Ryan E."/>
            <person name="Saif S."/>
            <person name="Shea T."/>
            <person name="Shenoy N."/>
            <person name="Sisk P."/>
            <person name="Stolte C."/>
            <person name="Sykes S."/>
            <person name="White J."/>
            <person name="Yu Q."/>
            <person name="Coleman M.L."/>
            <person name="Huang K.H."/>
            <person name="Weigele P.R."/>
            <person name="DeFrancesco A.S."/>
            <person name="Kern S.E."/>
            <person name="Thompson L.R."/>
            <person name="Fu R."/>
            <person name="Hombeck B."/>
            <person name="Chisholm S.W."/>
            <person name="Haas B."/>
            <person name="Nusbaum C."/>
            <person name="Birren B."/>
        </authorList>
    </citation>
    <scope>NUCLEOTIDE SEQUENCE [LARGE SCALE GENOMIC DNA]</scope>
    <source>
        <strain evidence="1 2">P-RSM1</strain>
    </source>
</reference>
<name>M4QQW8_9CAUD</name>
<dbReference type="OrthoDB" id="26184at10239"/>
<keyword evidence="2" id="KW-1185">Reference proteome</keyword>
<dbReference type="EMBL" id="HQ634175">
    <property type="protein sequence ID" value="AGH26485.1"/>
    <property type="molecule type" value="Genomic_DNA"/>
</dbReference>
<evidence type="ECO:0000313" key="1">
    <source>
        <dbReference type="EMBL" id="AGH26485.1"/>
    </source>
</evidence>
<dbReference type="Proteomes" id="UP000201235">
    <property type="component" value="Segment"/>
</dbReference>